<sequence length="255" mass="28352">MEAAAIIRQALLHSPWLRTASLALLLVAGIAEADPPLRLSFIANSTLFHEDDGGRDEIARLFASAGVATEVVTLPAKRIVWQMQYEPGPHCSVGWIRTREREGFARLSLPIRPPLYLEVVTNRRALPQVSRYASLRALMAAPGLRLGVSDGFSYGEELDRRIADMGEAALPNSQAPINQLRLLASNRFDYTLADPYDFRWAMSHPSYAHRELVSLVFPDMPPGRPRHLMCSRSVPEATVQRIDQAIRAMGLDRGS</sequence>
<name>A0ABM7LCJ3_9PSED</name>
<keyword evidence="2" id="KW-1185">Reference proteome</keyword>
<dbReference type="RefSeq" id="WP_021221650.1">
    <property type="nucleotide sequence ID" value="NZ_AP023081.1"/>
</dbReference>
<reference evidence="1" key="1">
    <citation type="submission" date="2020-05" db="EMBL/GenBank/DDBJ databases">
        <title>Complete genome sequence of Pseudomonas sp. Sm006.</title>
        <authorList>
            <person name="Takeuchi K."/>
            <person name="Someya N."/>
        </authorList>
    </citation>
    <scope>NUCLEOTIDE SEQUENCE</scope>
    <source>
        <strain evidence="1">Sm006</strain>
    </source>
</reference>
<accession>A0ABM7LCJ3</accession>
<evidence type="ECO:0008006" key="3">
    <source>
        <dbReference type="Google" id="ProtNLM"/>
    </source>
</evidence>
<dbReference type="SUPFAM" id="SSF53850">
    <property type="entry name" value="Periplasmic binding protein-like II"/>
    <property type="match status" value="1"/>
</dbReference>
<organism evidence="1 2">
    <name type="scientific">Pseudomonas solani</name>
    <dbReference type="NCBI Taxonomy" id="2731552"/>
    <lineage>
        <taxon>Bacteria</taxon>
        <taxon>Pseudomonadati</taxon>
        <taxon>Pseudomonadota</taxon>
        <taxon>Gammaproteobacteria</taxon>
        <taxon>Pseudomonadales</taxon>
        <taxon>Pseudomonadaceae</taxon>
        <taxon>Pseudomonas</taxon>
    </lineage>
</organism>
<dbReference type="Proteomes" id="UP001064896">
    <property type="component" value="Chromosome"/>
</dbReference>
<evidence type="ECO:0000313" key="2">
    <source>
        <dbReference type="Proteomes" id="UP001064896"/>
    </source>
</evidence>
<dbReference type="EMBL" id="AP023081">
    <property type="protein sequence ID" value="BCD87269.1"/>
    <property type="molecule type" value="Genomic_DNA"/>
</dbReference>
<proteinExistence type="predicted"/>
<evidence type="ECO:0000313" key="1">
    <source>
        <dbReference type="EMBL" id="BCD87269.1"/>
    </source>
</evidence>
<gene>
    <name evidence="1" type="ORF">PSm6_36760</name>
</gene>
<protein>
    <recommendedName>
        <fullName evidence="3">Solute-binding protein family 3/N-terminal domain-containing protein</fullName>
    </recommendedName>
</protein>